<evidence type="ECO:0000313" key="2">
    <source>
        <dbReference type="Proteomes" id="UP000054524"/>
    </source>
</evidence>
<dbReference type="EMBL" id="AKIJ01000005">
    <property type="protein sequence ID" value="KFG25420.1"/>
    <property type="molecule type" value="Genomic_DNA"/>
</dbReference>
<dbReference type="RefSeq" id="XP_052903975.1">
    <property type="nucleotide sequence ID" value="XM_053049804.1"/>
</dbReference>
<protein>
    <submittedName>
        <fullName evidence="1">Uncharacterized protein</fullName>
    </submittedName>
</protein>
<dbReference type="OrthoDB" id="2187903at2759"/>
<comment type="caution">
    <text evidence="1">The sequence shown here is derived from an EMBL/GenBank/DDBJ whole genome shotgun (WGS) entry which is preliminary data.</text>
</comment>
<dbReference type="AlphaFoldDB" id="A0A086IZV2"/>
<accession>A0A086IZV2</accession>
<proteinExistence type="predicted"/>
<dbReference type="HOGENOM" id="CLU_614063_0_0_1"/>
<gene>
    <name evidence="1" type="ORF">NESG_02194</name>
</gene>
<keyword evidence="2" id="KW-1185">Reference proteome</keyword>
<organism evidence="1 2">
    <name type="scientific">Nematocida ausubeli (strain ATCC PRA-371 / ERTm2)</name>
    <name type="common">Nematode killer fungus</name>
    <dbReference type="NCBI Taxonomy" id="1913371"/>
    <lineage>
        <taxon>Eukaryota</taxon>
        <taxon>Fungi</taxon>
        <taxon>Fungi incertae sedis</taxon>
        <taxon>Microsporidia</taxon>
        <taxon>Nematocida</taxon>
    </lineage>
</organism>
<name>A0A086IZV2_NEMA1</name>
<sequence length="446" mass="51470">MRILNILHVLVRCSQNLVKNILSLTNLFQNKMIKGSHSTYTVENNKILHEESKNTPVQEKNTSKAILHSSRDIVHLKFNKEGMQSDIKEIEECIKNSSDFEIHTGMNILQGLVSQNTEITVSKKLQPKTAELLSKISRLVLEETIISEWLGEDRLLYNTASIYRLEEDNLNELLITDLTSMIKAIEDIKLMKVVENRIEKWYKSLKEISELDMQRYLEHISKIMNERSCLNLILNIALRRNLKAFLSKVQAEGIEYTGIDLFKKREDGVYTLDYGMDLILRNKQVHPFYADGKAADRVADLTDEDKAIICQVYVNMPKIVEINETIRKITEEDDDEYFDRSYLAGEIEEKEKNRPITHLSKIEYNESKIDYYQKVFLAQPNTSESQKAYITERVSEFKRIAKVFAFPSVKNTIKNTFLKAFGILGLGTLAATTVYLTTPDMGPSYN</sequence>
<evidence type="ECO:0000313" key="1">
    <source>
        <dbReference type="EMBL" id="KFG25420.1"/>
    </source>
</evidence>
<reference evidence="1 2" key="1">
    <citation type="journal article" date="2014" name="Genome Announc.">
        <title>Genome Sequence of the Microsporidian Species Nematocida sp1 Strain ERTm6 (ATCC PRA-372).</title>
        <authorList>
            <person name="Bakowski M.A."/>
            <person name="Priest M."/>
            <person name="Young S."/>
            <person name="Cuomo C.A."/>
            <person name="Troemel E.R."/>
        </authorList>
    </citation>
    <scope>NUCLEOTIDE SEQUENCE [LARGE SCALE GENOMIC DNA]</scope>
    <source>
        <strain evidence="1 2">ERTm6</strain>
    </source>
</reference>
<dbReference type="Proteomes" id="UP000054524">
    <property type="component" value="Unassembled WGS sequence"/>
</dbReference>
<dbReference type="GeneID" id="77677167"/>